<reference evidence="9 10" key="1">
    <citation type="journal article" date="2008" name="DNA Res.">
        <title>Determination of the genome sequence of Porphyromonas gingivalis strain ATCC 33277 and genomic comparison with strain W83 revealed extensive genome rearrangements in P. gingivalis.</title>
        <authorList>
            <person name="Naito M."/>
            <person name="Hirakawa H."/>
            <person name="Yamashita A."/>
            <person name="Ohara N."/>
            <person name="Shoji M."/>
            <person name="Yukitake H."/>
            <person name="Nakayama K."/>
            <person name="Toh H."/>
            <person name="Yoshimura F."/>
            <person name="Kuhara S."/>
            <person name="Hattori M."/>
            <person name="Hayashi T."/>
            <person name="Nakayama K."/>
        </authorList>
    </citation>
    <scope>NUCLEOTIDE SEQUENCE [LARGE SCALE GENOMIC DNA]</scope>
    <source>
        <strain evidence="10">ATCC 33277 / DSM 20709 / CIP 103683 / JCM 12257 / NCTC 11834 / 2561</strain>
    </source>
</reference>
<evidence type="ECO:0000256" key="1">
    <source>
        <dbReference type="ARBA" id="ARBA00001231"/>
    </source>
</evidence>
<dbReference type="InterPro" id="IPR037524">
    <property type="entry name" value="PA14/GLEYA"/>
</dbReference>
<dbReference type="GO" id="GO:0030203">
    <property type="term" value="P:glycosaminoglycan metabolic process"/>
    <property type="evidence" value="ECO:0007669"/>
    <property type="project" value="TreeGrafter"/>
</dbReference>
<feature type="domain" description="PA14" evidence="8">
    <location>
        <begin position="627"/>
        <end position="768"/>
    </location>
</feature>
<dbReference type="EC" id="3.2.1.52" evidence="3"/>
<evidence type="ECO:0000256" key="7">
    <source>
        <dbReference type="SAM" id="SignalP"/>
    </source>
</evidence>
<feature type="signal peptide" evidence="7">
    <location>
        <begin position="1"/>
        <end position="25"/>
    </location>
</feature>
<comment type="similarity">
    <text evidence="2">Belongs to the glycosyl hydrolase 20 family.</text>
</comment>
<evidence type="ECO:0000256" key="3">
    <source>
        <dbReference type="ARBA" id="ARBA00012663"/>
    </source>
</evidence>
<dbReference type="InterPro" id="IPR015882">
    <property type="entry name" value="HEX_bac_N"/>
</dbReference>
<dbReference type="Gene3D" id="3.20.20.80">
    <property type="entry name" value="Glycosidases"/>
    <property type="match status" value="1"/>
</dbReference>
<dbReference type="InterPro" id="IPR059177">
    <property type="entry name" value="GH29D-like_dom"/>
</dbReference>
<dbReference type="Pfam" id="PF13290">
    <property type="entry name" value="CHB_HEX_C_1"/>
    <property type="match status" value="1"/>
</dbReference>
<name>B2RGR3_PORG3</name>
<dbReference type="CAZy" id="GH20">
    <property type="family name" value="Glycoside Hydrolase Family 20"/>
</dbReference>
<dbReference type="PROSITE" id="PS51820">
    <property type="entry name" value="PA14"/>
    <property type="match status" value="1"/>
</dbReference>
<comment type="catalytic activity">
    <reaction evidence="1">
        <text>Hydrolysis of terminal non-reducing N-acetyl-D-hexosamine residues in N-acetyl-beta-D-hexosaminides.</text>
        <dbReference type="EC" id="3.2.1.52"/>
    </reaction>
</comment>
<feature type="active site" description="Proton donor" evidence="6">
    <location>
        <position position="337"/>
    </location>
</feature>
<dbReference type="SUPFAM" id="SSF51445">
    <property type="entry name" value="(Trans)glycosidases"/>
    <property type="match status" value="1"/>
</dbReference>
<evidence type="ECO:0000256" key="5">
    <source>
        <dbReference type="ARBA" id="ARBA00023295"/>
    </source>
</evidence>
<keyword evidence="5" id="KW-0326">Glycosidase</keyword>
<dbReference type="EMBL" id="AP009380">
    <property type="protein sequence ID" value="BAG32558.1"/>
    <property type="molecule type" value="Genomic_DNA"/>
</dbReference>
<protein>
    <recommendedName>
        <fullName evidence="3">beta-N-acetylhexosaminidase</fullName>
        <ecNumber evidence="3">3.2.1.52</ecNumber>
    </recommendedName>
</protein>
<dbReference type="PANTHER" id="PTHR22600">
    <property type="entry name" value="BETA-HEXOSAMINIDASE"/>
    <property type="match status" value="1"/>
</dbReference>
<keyword evidence="7" id="KW-0732">Signal</keyword>
<evidence type="ECO:0000313" key="10">
    <source>
        <dbReference type="Proteomes" id="UP000008842"/>
    </source>
</evidence>
<dbReference type="SMART" id="SM00758">
    <property type="entry name" value="PA14"/>
    <property type="match status" value="1"/>
</dbReference>
<dbReference type="InterPro" id="IPR017853">
    <property type="entry name" value="GH"/>
</dbReference>
<evidence type="ECO:0000256" key="6">
    <source>
        <dbReference type="PIRSR" id="PIRSR625705-1"/>
    </source>
</evidence>
<dbReference type="KEGG" id="pgn:PGN_0039"/>
<dbReference type="Proteomes" id="UP000008842">
    <property type="component" value="Chromosome"/>
</dbReference>
<dbReference type="PRINTS" id="PR00738">
    <property type="entry name" value="GLHYDRLASE20"/>
</dbReference>
<evidence type="ECO:0000256" key="4">
    <source>
        <dbReference type="ARBA" id="ARBA00022801"/>
    </source>
</evidence>
<gene>
    <name evidence="9" type="ordered locus">PGN_0039</name>
</gene>
<dbReference type="InterPro" id="IPR011658">
    <property type="entry name" value="PA14_dom"/>
</dbReference>
<accession>B2RGR3</accession>
<dbReference type="SUPFAM" id="SSF55545">
    <property type="entry name" value="beta-N-acetylhexosaminidase-like domain"/>
    <property type="match status" value="1"/>
</dbReference>
<dbReference type="Pfam" id="PF00728">
    <property type="entry name" value="Glyco_hydro_20"/>
    <property type="match status" value="1"/>
</dbReference>
<dbReference type="PANTHER" id="PTHR22600:SF57">
    <property type="entry name" value="BETA-N-ACETYLHEXOSAMINIDASE"/>
    <property type="match status" value="1"/>
</dbReference>
<evidence type="ECO:0000313" key="9">
    <source>
        <dbReference type="EMBL" id="BAG32558.1"/>
    </source>
</evidence>
<dbReference type="eggNOG" id="COG3525">
    <property type="taxonomic scope" value="Bacteria"/>
</dbReference>
<dbReference type="AlphaFoldDB" id="B2RGR3"/>
<dbReference type="HOGENOM" id="CLU_007082_5_0_10"/>
<dbReference type="InterPro" id="IPR029018">
    <property type="entry name" value="Hex-like_dom2"/>
</dbReference>
<dbReference type="InterPro" id="IPR025705">
    <property type="entry name" value="Beta_hexosaminidase_sua/sub"/>
</dbReference>
<keyword evidence="4" id="KW-0378">Hydrolase</keyword>
<dbReference type="CDD" id="cd06563">
    <property type="entry name" value="GH20_chitobiase-like"/>
    <property type="match status" value="1"/>
</dbReference>
<evidence type="ECO:0000256" key="2">
    <source>
        <dbReference type="ARBA" id="ARBA00006285"/>
    </source>
</evidence>
<dbReference type="PROSITE" id="PS51257">
    <property type="entry name" value="PROKAR_LIPOPROTEIN"/>
    <property type="match status" value="1"/>
</dbReference>
<dbReference type="Gene3D" id="3.30.379.10">
    <property type="entry name" value="Chitobiase/beta-hexosaminidase domain 2-like"/>
    <property type="match status" value="1"/>
</dbReference>
<dbReference type="InterPro" id="IPR015883">
    <property type="entry name" value="Glyco_hydro_20_cat"/>
</dbReference>
<dbReference type="GO" id="GO:0005975">
    <property type="term" value="P:carbohydrate metabolic process"/>
    <property type="evidence" value="ECO:0007669"/>
    <property type="project" value="InterPro"/>
</dbReference>
<proteinExistence type="inferred from homology"/>
<organism evidence="9 10">
    <name type="scientific">Porphyromonas gingivalis (strain ATCC 33277 / DSM 20709 / CIP 103683 / JCM 12257 / NCTC 11834 / 2561)</name>
    <dbReference type="NCBI Taxonomy" id="431947"/>
    <lineage>
        <taxon>Bacteria</taxon>
        <taxon>Pseudomonadati</taxon>
        <taxon>Bacteroidota</taxon>
        <taxon>Bacteroidia</taxon>
        <taxon>Bacteroidales</taxon>
        <taxon>Porphyromonadaceae</taxon>
        <taxon>Porphyromonas</taxon>
    </lineage>
</organism>
<sequence>MTMKRLTFGACICCLLSLMACSQKAKQVQIPEYDKGINIIPLPMQLTESDDSFEVDDKTTICVSAEELKPIAKLLADKLRASADLSLQIEIGEEPSGNAIYIGVDTALPLKEEGYMLRSDKRGVSIIGKSAHGAFYGMQTLLQLLPAEVESSNEVLLPMTVPGVEIKDEPAFGYRGFMLDVCRHFLSVEDIKKHIDIMAMFKINRFHWHLTEDQAWRIEIKKYPRLTEVGSTRTEGDGTQYSGFYTQEQVRDIVQYASDRFITVIPEIEMPGHAMAALAAYPQLACFPREFKPRIIWGVEQDVYCAGKDSVFRFISDVIDEVAPLFPGTYFHIGGDECPKDRWKACSLCQKRMRDNGLKDEHELQSYFIKQAEKVLQKHGKRLIGWDEILEGGLAPSATVMSWRGEDGGIAAANMNHDVIMTPGSGGLYLDHYQGDPTVEPVAIGGYAPLEQVYAYNPLPKELPADKHRYVLGAQANLWAEYLYTSERYDYQAYPRLLAVAELTWTPLAKKDFADFCRRLDNACVRLDMHGINYHIPLPEQPGGSSDFIAFTDKAKLTFTTSRPMKMVYTLDETEPTLTSTPYTVPLEFAQTGLLKIRTVTAGGKMSPVRSIRVEKQPFNMSMEVPAPKPGLTIRTAYGDLYDVPDLQQVASWEVGTVSSLEEIMHGKEKITSPEVLERRVVEATGYVLIPEDGVYEFSTENNEFWIDNVKLIDNVGEVKKFSRRNSSRALQKGYHPIKTIWVGAIQGGWPTYWNYSRVMIRLKGEEKFKPISSDMLFQ</sequence>
<dbReference type="Pfam" id="PF02838">
    <property type="entry name" value="Glyco_hydro_20b"/>
    <property type="match status" value="1"/>
</dbReference>
<evidence type="ECO:0000259" key="8">
    <source>
        <dbReference type="PROSITE" id="PS51820"/>
    </source>
</evidence>
<feature type="chain" id="PRO_5002781621" description="beta-N-acetylhexosaminidase" evidence="7">
    <location>
        <begin position="26"/>
        <end position="779"/>
    </location>
</feature>
<dbReference type="GO" id="GO:0016020">
    <property type="term" value="C:membrane"/>
    <property type="evidence" value="ECO:0007669"/>
    <property type="project" value="TreeGrafter"/>
</dbReference>
<dbReference type="GO" id="GO:0004563">
    <property type="term" value="F:beta-N-acetylhexosaminidase activity"/>
    <property type="evidence" value="ECO:0007669"/>
    <property type="project" value="UniProtKB-EC"/>
</dbReference>
<dbReference type="Pfam" id="PF07691">
    <property type="entry name" value="PA14"/>
    <property type="match status" value="1"/>
</dbReference>